<dbReference type="InterPro" id="IPR050136">
    <property type="entry name" value="FA_oxidation_alpha_subunit"/>
</dbReference>
<sequence>MRWGIDTGTKIIPVLEAAYGDRFSPPANIVSAILKDDRKGRKNERGFYLYGAKGRKSKKQVDPSVYGLISTTGQGKLSAVQCAERCVMMMLNEAARCFGEQVIKSARDGDIGAVFGIGFPPFLGGPFRYMDSLGAGEVVAILQRLASQYGPRFTPCDELLQMAERGQTFWPARETVLVS</sequence>
<evidence type="ECO:0000259" key="2">
    <source>
        <dbReference type="Pfam" id="PF00725"/>
    </source>
</evidence>
<dbReference type="PANTHER" id="PTHR43612:SF3">
    <property type="entry name" value="TRIFUNCTIONAL ENZYME SUBUNIT ALPHA, MITOCHONDRIAL"/>
    <property type="match status" value="1"/>
</dbReference>
<name>A0A376FL61_ENTAS</name>
<dbReference type="PANTHER" id="PTHR43612">
    <property type="entry name" value="TRIFUNCTIONAL ENZYME SUBUNIT ALPHA"/>
    <property type="match status" value="1"/>
</dbReference>
<evidence type="ECO:0000313" key="3">
    <source>
        <dbReference type="EMBL" id="STD26900.1"/>
    </source>
</evidence>
<dbReference type="Gene3D" id="1.10.1040.50">
    <property type="match status" value="1"/>
</dbReference>
<evidence type="ECO:0000256" key="1">
    <source>
        <dbReference type="ARBA" id="ARBA00023002"/>
    </source>
</evidence>
<organism evidence="3 4">
    <name type="scientific">Enterobacter asburiae</name>
    <dbReference type="NCBI Taxonomy" id="61645"/>
    <lineage>
        <taxon>Bacteria</taxon>
        <taxon>Pseudomonadati</taxon>
        <taxon>Pseudomonadota</taxon>
        <taxon>Gammaproteobacteria</taxon>
        <taxon>Enterobacterales</taxon>
        <taxon>Enterobacteriaceae</taxon>
        <taxon>Enterobacter</taxon>
        <taxon>Enterobacter cloacae complex</taxon>
    </lineage>
</organism>
<feature type="domain" description="3-hydroxyacyl-CoA dehydrogenase C-terminal" evidence="2">
    <location>
        <begin position="4"/>
        <end position="50"/>
    </location>
</feature>
<dbReference type="InterPro" id="IPR008927">
    <property type="entry name" value="6-PGluconate_DH-like_C_sf"/>
</dbReference>
<feature type="domain" description="3-hydroxyacyl-CoA dehydrogenase C-terminal" evidence="2">
    <location>
        <begin position="83"/>
        <end position="167"/>
    </location>
</feature>
<gene>
    <name evidence="3" type="primary">fadJ_4</name>
    <name evidence="3" type="ORF">NCTC12123_05834</name>
</gene>
<reference evidence="3 4" key="1">
    <citation type="submission" date="2018-06" db="EMBL/GenBank/DDBJ databases">
        <authorList>
            <consortium name="Pathogen Informatics"/>
            <person name="Doyle S."/>
        </authorList>
    </citation>
    <scope>NUCLEOTIDE SEQUENCE [LARGE SCALE GENOMIC DNA]</scope>
    <source>
        <strain evidence="3 4">NCTC12123</strain>
    </source>
</reference>
<dbReference type="AlphaFoldDB" id="A0A376FL61"/>
<dbReference type="Proteomes" id="UP000255163">
    <property type="component" value="Unassembled WGS sequence"/>
</dbReference>
<protein>
    <submittedName>
        <fullName evidence="3">Fatty acid oxidation complex subunit alpha</fullName>
    </submittedName>
</protein>
<dbReference type="SUPFAM" id="SSF48179">
    <property type="entry name" value="6-phosphogluconate dehydrogenase C-terminal domain-like"/>
    <property type="match status" value="2"/>
</dbReference>
<dbReference type="GO" id="GO:0016509">
    <property type="term" value="F:long-chain (3S)-3-hydroxyacyl-CoA dehydrogenase (NAD+) activity"/>
    <property type="evidence" value="ECO:0007669"/>
    <property type="project" value="TreeGrafter"/>
</dbReference>
<dbReference type="GO" id="GO:0004300">
    <property type="term" value="F:enoyl-CoA hydratase activity"/>
    <property type="evidence" value="ECO:0007669"/>
    <property type="project" value="TreeGrafter"/>
</dbReference>
<keyword evidence="1" id="KW-0560">Oxidoreductase</keyword>
<dbReference type="Pfam" id="PF00725">
    <property type="entry name" value="3HCDH"/>
    <property type="match status" value="2"/>
</dbReference>
<dbReference type="InterPro" id="IPR006108">
    <property type="entry name" value="3HC_DH_C"/>
</dbReference>
<evidence type="ECO:0000313" key="4">
    <source>
        <dbReference type="Proteomes" id="UP000255163"/>
    </source>
</evidence>
<accession>A0A376FL61</accession>
<dbReference type="GO" id="GO:0006635">
    <property type="term" value="P:fatty acid beta-oxidation"/>
    <property type="evidence" value="ECO:0007669"/>
    <property type="project" value="TreeGrafter"/>
</dbReference>
<dbReference type="EMBL" id="UFYI01000007">
    <property type="protein sequence ID" value="STD26900.1"/>
    <property type="molecule type" value="Genomic_DNA"/>
</dbReference>
<proteinExistence type="predicted"/>